<dbReference type="Proteomes" id="UP000053593">
    <property type="component" value="Unassembled WGS sequence"/>
</dbReference>
<keyword evidence="2" id="KW-1185">Reference proteome</keyword>
<protein>
    <submittedName>
        <fullName evidence="1">Uncharacterized protein</fullName>
    </submittedName>
</protein>
<dbReference type="HOGENOM" id="CLU_909297_0_0_1"/>
<accession>A0A0D0CK02</accession>
<dbReference type="AlphaFoldDB" id="A0A0D0CK02"/>
<name>A0A0D0CK02_9AGAR</name>
<evidence type="ECO:0000313" key="2">
    <source>
        <dbReference type="Proteomes" id="UP000053593"/>
    </source>
</evidence>
<proteinExistence type="predicted"/>
<sequence>MVRFRQNKAKKAEKDTRVVVEGLKFEEIELDKFLFLRKPSGTTLPSMLDDTAHESEGYILLDGPFQRTIFIGGIFIRKEKETLADAPSPGFHYGYSLPSKISINRDRTLVDDEKTLAARTFDIWKRAFKSTNSSSSSQALRLYMDLFEKQKQCSDIQYARANLSDNPDIAKLLFKELKSWHGPNCWFYDGDGDNATADERIIRRSLDKEPKRIPSVIWQTFVYLDIVMSAEQARRKAFGDSAASDLGKGGSSAPPFIQHTLHLFKCFLSLHLRTRRIAYEFKACGKHIDIDILLRRTSETLKKTPR</sequence>
<gene>
    <name evidence="1" type="ORF">GYMLUDRAFT_843465</name>
</gene>
<dbReference type="EMBL" id="KN834807">
    <property type="protein sequence ID" value="KIK55373.1"/>
    <property type="molecule type" value="Genomic_DNA"/>
</dbReference>
<organism evidence="1 2">
    <name type="scientific">Collybiopsis luxurians FD-317 M1</name>
    <dbReference type="NCBI Taxonomy" id="944289"/>
    <lineage>
        <taxon>Eukaryota</taxon>
        <taxon>Fungi</taxon>
        <taxon>Dikarya</taxon>
        <taxon>Basidiomycota</taxon>
        <taxon>Agaricomycotina</taxon>
        <taxon>Agaricomycetes</taxon>
        <taxon>Agaricomycetidae</taxon>
        <taxon>Agaricales</taxon>
        <taxon>Marasmiineae</taxon>
        <taxon>Omphalotaceae</taxon>
        <taxon>Collybiopsis</taxon>
        <taxon>Collybiopsis luxurians</taxon>
    </lineage>
</organism>
<evidence type="ECO:0000313" key="1">
    <source>
        <dbReference type="EMBL" id="KIK55373.1"/>
    </source>
</evidence>
<reference evidence="1 2" key="1">
    <citation type="submission" date="2014-04" db="EMBL/GenBank/DDBJ databases">
        <title>Evolutionary Origins and Diversification of the Mycorrhizal Mutualists.</title>
        <authorList>
            <consortium name="DOE Joint Genome Institute"/>
            <consortium name="Mycorrhizal Genomics Consortium"/>
            <person name="Kohler A."/>
            <person name="Kuo A."/>
            <person name="Nagy L.G."/>
            <person name="Floudas D."/>
            <person name="Copeland A."/>
            <person name="Barry K.W."/>
            <person name="Cichocki N."/>
            <person name="Veneault-Fourrey C."/>
            <person name="LaButti K."/>
            <person name="Lindquist E.A."/>
            <person name="Lipzen A."/>
            <person name="Lundell T."/>
            <person name="Morin E."/>
            <person name="Murat C."/>
            <person name="Riley R."/>
            <person name="Ohm R."/>
            <person name="Sun H."/>
            <person name="Tunlid A."/>
            <person name="Henrissat B."/>
            <person name="Grigoriev I.V."/>
            <person name="Hibbett D.S."/>
            <person name="Martin F."/>
        </authorList>
    </citation>
    <scope>NUCLEOTIDE SEQUENCE [LARGE SCALE GENOMIC DNA]</scope>
    <source>
        <strain evidence="1 2">FD-317 M1</strain>
    </source>
</reference>
<dbReference type="OrthoDB" id="5376140at2759"/>